<dbReference type="EMBL" id="JQCD01000018">
    <property type="protein sequence ID" value="KRN77496.1"/>
    <property type="molecule type" value="Genomic_DNA"/>
</dbReference>
<name>A0A0R2JJS9_9LACO</name>
<evidence type="ECO:0000313" key="2">
    <source>
        <dbReference type="Proteomes" id="UP000051673"/>
    </source>
</evidence>
<organism evidence="1 2">
    <name type="scientific">Weissella minor</name>
    <dbReference type="NCBI Taxonomy" id="1620"/>
    <lineage>
        <taxon>Bacteria</taxon>
        <taxon>Bacillati</taxon>
        <taxon>Bacillota</taxon>
        <taxon>Bacilli</taxon>
        <taxon>Lactobacillales</taxon>
        <taxon>Lactobacillaceae</taxon>
        <taxon>Weissella</taxon>
    </lineage>
</organism>
<dbReference type="STRING" id="1620.IV67_GL001551"/>
<dbReference type="AlphaFoldDB" id="A0A0R2JJS9"/>
<evidence type="ECO:0000313" key="1">
    <source>
        <dbReference type="EMBL" id="KRN77496.1"/>
    </source>
</evidence>
<dbReference type="InterPro" id="IPR008524">
    <property type="entry name" value="DUF806"/>
</dbReference>
<dbReference type="Pfam" id="PF05657">
    <property type="entry name" value="DUF806"/>
    <property type="match status" value="1"/>
</dbReference>
<keyword evidence="2" id="KW-1185">Reference proteome</keyword>
<dbReference type="PATRIC" id="fig|1620.3.peg.1585"/>
<gene>
    <name evidence="1" type="ORF">IV67_GL001551</name>
</gene>
<dbReference type="Proteomes" id="UP000051673">
    <property type="component" value="Unassembled WGS sequence"/>
</dbReference>
<proteinExistence type="predicted"/>
<protein>
    <submittedName>
        <fullName evidence="1">Uncharacterized protein</fullName>
    </submittedName>
</protein>
<sequence length="117" mass="12999">MEAYRQIKLEAVWADAIRVNALKADEDKNKTLILVRNSTSGVGDYGSNQFNTYEGSVQIQIFLSLNASFDLEEKLIALMNALNQGGWQINEVKPAIPDPDTKQLTATINISRTKEAL</sequence>
<comment type="caution">
    <text evidence="1">The sequence shown here is derived from an EMBL/GenBank/DDBJ whole genome shotgun (WGS) entry which is preliminary data.</text>
</comment>
<reference evidence="1 2" key="1">
    <citation type="journal article" date="2015" name="Genome Announc.">
        <title>Expanding the biotechnology potential of lactobacilli through comparative genomics of 213 strains and associated genera.</title>
        <authorList>
            <person name="Sun Z."/>
            <person name="Harris H.M."/>
            <person name="McCann A."/>
            <person name="Guo C."/>
            <person name="Argimon S."/>
            <person name="Zhang W."/>
            <person name="Yang X."/>
            <person name="Jeffery I.B."/>
            <person name="Cooney J.C."/>
            <person name="Kagawa T.F."/>
            <person name="Liu W."/>
            <person name="Song Y."/>
            <person name="Salvetti E."/>
            <person name="Wrobel A."/>
            <person name="Rasinkangas P."/>
            <person name="Parkhill J."/>
            <person name="Rea M.C."/>
            <person name="O'Sullivan O."/>
            <person name="Ritari J."/>
            <person name="Douillard F.P."/>
            <person name="Paul Ross R."/>
            <person name="Yang R."/>
            <person name="Briner A.E."/>
            <person name="Felis G.E."/>
            <person name="de Vos W.M."/>
            <person name="Barrangou R."/>
            <person name="Klaenhammer T.R."/>
            <person name="Caufield P.W."/>
            <person name="Cui Y."/>
            <person name="Zhang H."/>
            <person name="O'Toole P.W."/>
        </authorList>
    </citation>
    <scope>NUCLEOTIDE SEQUENCE [LARGE SCALE GENOMIC DNA]</scope>
    <source>
        <strain evidence="1 2">DSM 20014</strain>
    </source>
</reference>
<accession>A0A0R2JJS9</accession>